<dbReference type="STRING" id="1630136.AS592_04855"/>
<dbReference type="RefSeq" id="WP_067331897.1">
    <property type="nucleotide sequence ID" value="NZ_LNKT01000056.1"/>
</dbReference>
<reference evidence="2 3" key="1">
    <citation type="submission" date="2015-11" db="EMBL/GenBank/DDBJ databases">
        <title>Draft genome of Sulfurovum riftiae 1812E, a member of the Epsilonproteobacteria isolated from the tube of the deep-sea hydrothermal vent tubewom Riftia pachyptila.</title>
        <authorList>
            <person name="Vetriani C."/>
            <person name="Giovannelli D."/>
        </authorList>
    </citation>
    <scope>NUCLEOTIDE SEQUENCE [LARGE SCALE GENOMIC DNA]</scope>
    <source>
        <strain evidence="2 3">1812E</strain>
    </source>
</reference>
<dbReference type="OrthoDB" id="9807633at2"/>
<evidence type="ECO:0000313" key="3">
    <source>
        <dbReference type="Proteomes" id="UP000075359"/>
    </source>
</evidence>
<accession>A0A151CEG2</accession>
<dbReference type="AlphaFoldDB" id="A0A151CEG2"/>
<protein>
    <submittedName>
        <fullName evidence="2">Uncharacterized protein</fullName>
    </submittedName>
</protein>
<gene>
    <name evidence="2" type="ORF">AS592_04855</name>
</gene>
<name>A0A151CEG2_9BACT</name>
<evidence type="ECO:0000256" key="1">
    <source>
        <dbReference type="SAM" id="MobiDB-lite"/>
    </source>
</evidence>
<keyword evidence="3" id="KW-1185">Reference proteome</keyword>
<comment type="caution">
    <text evidence="2">The sequence shown here is derived from an EMBL/GenBank/DDBJ whole genome shotgun (WGS) entry which is preliminary data.</text>
</comment>
<dbReference type="EMBL" id="LNKT01000056">
    <property type="protein sequence ID" value="KYJ85922.1"/>
    <property type="molecule type" value="Genomic_DNA"/>
</dbReference>
<proteinExistence type="predicted"/>
<evidence type="ECO:0000313" key="2">
    <source>
        <dbReference type="EMBL" id="KYJ85922.1"/>
    </source>
</evidence>
<organism evidence="2 3">
    <name type="scientific">Sulfurovum riftiae</name>
    <dbReference type="NCBI Taxonomy" id="1630136"/>
    <lineage>
        <taxon>Bacteria</taxon>
        <taxon>Pseudomonadati</taxon>
        <taxon>Campylobacterota</taxon>
        <taxon>Epsilonproteobacteria</taxon>
        <taxon>Campylobacterales</taxon>
        <taxon>Sulfurovaceae</taxon>
        <taxon>Sulfurovum</taxon>
    </lineage>
</organism>
<sequence>MASGWGCQYMGKNGDIKEWCMKLNHICDPGCRGCIIYGKVEFSQPQVDEEQEKKVKKRSDNPLGER</sequence>
<dbReference type="Proteomes" id="UP000075359">
    <property type="component" value="Unassembled WGS sequence"/>
</dbReference>
<feature type="region of interest" description="Disordered" evidence="1">
    <location>
        <begin position="45"/>
        <end position="66"/>
    </location>
</feature>